<organism evidence="2 3">
    <name type="scientific">Rhypophila decipiens</name>
    <dbReference type="NCBI Taxonomy" id="261697"/>
    <lineage>
        <taxon>Eukaryota</taxon>
        <taxon>Fungi</taxon>
        <taxon>Dikarya</taxon>
        <taxon>Ascomycota</taxon>
        <taxon>Pezizomycotina</taxon>
        <taxon>Sordariomycetes</taxon>
        <taxon>Sordariomycetidae</taxon>
        <taxon>Sordariales</taxon>
        <taxon>Naviculisporaceae</taxon>
        <taxon>Rhypophila</taxon>
    </lineage>
</organism>
<feature type="compositionally biased region" description="Polar residues" evidence="1">
    <location>
        <begin position="44"/>
        <end position="61"/>
    </location>
</feature>
<dbReference type="Proteomes" id="UP001301769">
    <property type="component" value="Unassembled WGS sequence"/>
</dbReference>
<evidence type="ECO:0000256" key="1">
    <source>
        <dbReference type="SAM" id="MobiDB-lite"/>
    </source>
</evidence>
<evidence type="ECO:0000313" key="3">
    <source>
        <dbReference type="Proteomes" id="UP001301769"/>
    </source>
</evidence>
<proteinExistence type="predicted"/>
<feature type="compositionally biased region" description="Low complexity" evidence="1">
    <location>
        <begin position="295"/>
        <end position="314"/>
    </location>
</feature>
<dbReference type="AlphaFoldDB" id="A0AAN6YE62"/>
<sequence length="593" mass="64431">MANGLEKLEKKWEHIFRKRRGTQIEASNQSAGSTVSLLDGPSLLETQKFPQPSFIRPTSTRMEARHDTFMGRSGRRTRSLPEPSSDPSSSELLISDTAATSPDPSSSPSPGFSEPIYAPKEPASPPRRRVTYSPFPPRLDIPRRSSSLSPEQRGSTNSLAELLEFSFENSSGPSVGKKMSPMPSPRSRSRSSSRSPSRPISTAESSKRASEATIKMAIPDRASPIDMLSLRASPGPSWANSPGSASSPRSSELETPGSFPSSKLRLQIPEPETSPSLVPLPQSARSDRTVSSYGPVTPTSTSRPITPIITFSSPSLLDEPTLKDFLSLTDDDVADPDVTITQDRVTKQFPSPPQRAAPSPPPSCGLPPNPPLLTTFPMPPSHKPRSRRSSGDSDLIILPPPLASQPEAGAAAALEAVRIATKYRMDLVYVVNLWPKKTMGSSKPNTSPLRRQTSLSSMSTVIHKPRTDDYRLDGRLMAANGLHLAPCPFKVSSAVLKKVLRTNGWLEYRNDATTSEGFEALGGFARGYSHPFFTNDGESNRGIVFSAYRRARADGSHANMAREELDEMGRDAEALCTMLVDLANSERRMRVNA</sequence>
<keyword evidence="3" id="KW-1185">Reference proteome</keyword>
<feature type="compositionally biased region" description="Low complexity" evidence="1">
    <location>
        <begin position="190"/>
        <end position="199"/>
    </location>
</feature>
<feature type="region of interest" description="Disordered" evidence="1">
    <location>
        <begin position="343"/>
        <end position="402"/>
    </location>
</feature>
<protein>
    <submittedName>
        <fullName evidence="2">Uncharacterized protein</fullName>
    </submittedName>
</protein>
<comment type="caution">
    <text evidence="2">The sequence shown here is derived from an EMBL/GenBank/DDBJ whole genome shotgun (WGS) entry which is preliminary data.</text>
</comment>
<name>A0AAN6YE62_9PEZI</name>
<feature type="compositionally biased region" description="Low complexity" evidence="1">
    <location>
        <begin position="80"/>
        <end position="110"/>
    </location>
</feature>
<dbReference type="EMBL" id="MU858063">
    <property type="protein sequence ID" value="KAK4216986.1"/>
    <property type="molecule type" value="Genomic_DNA"/>
</dbReference>
<accession>A0AAN6YE62</accession>
<feature type="compositionally biased region" description="Polar residues" evidence="1">
    <location>
        <begin position="144"/>
        <end position="159"/>
    </location>
</feature>
<feature type="compositionally biased region" description="Low complexity" evidence="1">
    <location>
        <begin position="241"/>
        <end position="250"/>
    </location>
</feature>
<reference evidence="2" key="1">
    <citation type="journal article" date="2023" name="Mol. Phylogenet. Evol.">
        <title>Genome-scale phylogeny and comparative genomics of the fungal order Sordariales.</title>
        <authorList>
            <person name="Hensen N."/>
            <person name="Bonometti L."/>
            <person name="Westerberg I."/>
            <person name="Brannstrom I.O."/>
            <person name="Guillou S."/>
            <person name="Cros-Aarteil S."/>
            <person name="Calhoun S."/>
            <person name="Haridas S."/>
            <person name="Kuo A."/>
            <person name="Mondo S."/>
            <person name="Pangilinan J."/>
            <person name="Riley R."/>
            <person name="LaButti K."/>
            <person name="Andreopoulos B."/>
            <person name="Lipzen A."/>
            <person name="Chen C."/>
            <person name="Yan M."/>
            <person name="Daum C."/>
            <person name="Ng V."/>
            <person name="Clum A."/>
            <person name="Steindorff A."/>
            <person name="Ohm R.A."/>
            <person name="Martin F."/>
            <person name="Silar P."/>
            <person name="Natvig D.O."/>
            <person name="Lalanne C."/>
            <person name="Gautier V."/>
            <person name="Ament-Velasquez S.L."/>
            <person name="Kruys A."/>
            <person name="Hutchinson M.I."/>
            <person name="Powell A.J."/>
            <person name="Barry K."/>
            <person name="Miller A.N."/>
            <person name="Grigoriev I.V."/>
            <person name="Debuchy R."/>
            <person name="Gladieux P."/>
            <person name="Hiltunen Thoren M."/>
            <person name="Johannesson H."/>
        </authorList>
    </citation>
    <scope>NUCLEOTIDE SEQUENCE</scope>
    <source>
        <strain evidence="2">PSN293</strain>
    </source>
</reference>
<evidence type="ECO:0000313" key="2">
    <source>
        <dbReference type="EMBL" id="KAK4216986.1"/>
    </source>
</evidence>
<feature type="region of interest" description="Disordered" evidence="1">
    <location>
        <begin position="44"/>
        <end position="314"/>
    </location>
</feature>
<reference evidence="2" key="2">
    <citation type="submission" date="2023-05" db="EMBL/GenBank/DDBJ databases">
        <authorList>
            <consortium name="Lawrence Berkeley National Laboratory"/>
            <person name="Steindorff A."/>
            <person name="Hensen N."/>
            <person name="Bonometti L."/>
            <person name="Westerberg I."/>
            <person name="Brannstrom I.O."/>
            <person name="Guillou S."/>
            <person name="Cros-Aarteil S."/>
            <person name="Calhoun S."/>
            <person name="Haridas S."/>
            <person name="Kuo A."/>
            <person name="Mondo S."/>
            <person name="Pangilinan J."/>
            <person name="Riley R."/>
            <person name="Labutti K."/>
            <person name="Andreopoulos B."/>
            <person name="Lipzen A."/>
            <person name="Chen C."/>
            <person name="Yanf M."/>
            <person name="Daum C."/>
            <person name="Ng V."/>
            <person name="Clum A."/>
            <person name="Ohm R."/>
            <person name="Martin F."/>
            <person name="Silar P."/>
            <person name="Natvig D."/>
            <person name="Lalanne C."/>
            <person name="Gautier V."/>
            <person name="Ament-Velasquez S.L."/>
            <person name="Kruys A."/>
            <person name="Hutchinson M.I."/>
            <person name="Powell A.J."/>
            <person name="Barry K."/>
            <person name="Miller A.N."/>
            <person name="Grigoriev I.V."/>
            <person name="Debuchy R."/>
            <person name="Gladieux P."/>
            <person name="Thoren M.H."/>
            <person name="Johannesson H."/>
        </authorList>
    </citation>
    <scope>NUCLEOTIDE SEQUENCE</scope>
    <source>
        <strain evidence="2">PSN293</strain>
    </source>
</reference>
<gene>
    <name evidence="2" type="ORF">QBC37DRAFT_278129</name>
</gene>
<feature type="compositionally biased region" description="Pro residues" evidence="1">
    <location>
        <begin position="350"/>
        <end position="381"/>
    </location>
</feature>